<feature type="region of interest" description="Disordered" evidence="1">
    <location>
        <begin position="1"/>
        <end position="31"/>
    </location>
</feature>
<name>A0A699X9Z2_TANCI</name>
<feature type="non-terminal residue" evidence="2">
    <location>
        <position position="79"/>
    </location>
</feature>
<dbReference type="AlphaFoldDB" id="A0A699X9Z2"/>
<proteinExistence type="predicted"/>
<accession>A0A699X9Z2</accession>
<feature type="compositionally biased region" description="Low complexity" evidence="1">
    <location>
        <begin position="21"/>
        <end position="31"/>
    </location>
</feature>
<reference evidence="2" key="1">
    <citation type="journal article" date="2019" name="Sci. Rep.">
        <title>Draft genome of Tanacetum cinerariifolium, the natural source of mosquito coil.</title>
        <authorList>
            <person name="Yamashiro T."/>
            <person name="Shiraishi A."/>
            <person name="Satake H."/>
            <person name="Nakayama K."/>
        </authorList>
    </citation>
    <scope>NUCLEOTIDE SEQUENCE</scope>
</reference>
<organism evidence="2">
    <name type="scientific">Tanacetum cinerariifolium</name>
    <name type="common">Dalmatian daisy</name>
    <name type="synonym">Chrysanthemum cinerariifolium</name>
    <dbReference type="NCBI Taxonomy" id="118510"/>
    <lineage>
        <taxon>Eukaryota</taxon>
        <taxon>Viridiplantae</taxon>
        <taxon>Streptophyta</taxon>
        <taxon>Embryophyta</taxon>
        <taxon>Tracheophyta</taxon>
        <taxon>Spermatophyta</taxon>
        <taxon>Magnoliopsida</taxon>
        <taxon>eudicotyledons</taxon>
        <taxon>Gunneridae</taxon>
        <taxon>Pentapetalae</taxon>
        <taxon>asterids</taxon>
        <taxon>campanulids</taxon>
        <taxon>Asterales</taxon>
        <taxon>Asteraceae</taxon>
        <taxon>Asteroideae</taxon>
        <taxon>Anthemideae</taxon>
        <taxon>Anthemidinae</taxon>
        <taxon>Tanacetum</taxon>
    </lineage>
</organism>
<evidence type="ECO:0000256" key="1">
    <source>
        <dbReference type="SAM" id="MobiDB-lite"/>
    </source>
</evidence>
<sequence>AVRDALQALSHADHPRRRGGQQEALRGAGAARRWQRADGLQRAGERALGLVTAGPRFPAAVVPAHLQPPTVPGLRARNR</sequence>
<gene>
    <name evidence="2" type="ORF">Tci_926615</name>
</gene>
<comment type="caution">
    <text evidence="2">The sequence shown here is derived from an EMBL/GenBank/DDBJ whole genome shotgun (WGS) entry which is preliminary data.</text>
</comment>
<evidence type="ECO:0000313" key="2">
    <source>
        <dbReference type="EMBL" id="GFD54646.1"/>
    </source>
</evidence>
<dbReference type="EMBL" id="BKCJ011808355">
    <property type="protein sequence ID" value="GFD54646.1"/>
    <property type="molecule type" value="Genomic_DNA"/>
</dbReference>
<feature type="non-terminal residue" evidence="2">
    <location>
        <position position="1"/>
    </location>
</feature>
<protein>
    <submittedName>
        <fullName evidence="2">Uncharacterized protein</fullName>
    </submittedName>
</protein>